<dbReference type="Gene3D" id="3.40.350.10">
    <property type="entry name" value="Creatinase/prolidase N-terminal domain"/>
    <property type="match status" value="1"/>
</dbReference>
<dbReference type="AlphaFoldDB" id="D4ZJ45"/>
<evidence type="ECO:0000256" key="5">
    <source>
        <dbReference type="ARBA" id="ARBA00022670"/>
    </source>
</evidence>
<dbReference type="STRING" id="637905.SVI_1723"/>
<evidence type="ECO:0000256" key="9">
    <source>
        <dbReference type="ARBA" id="ARBA00023211"/>
    </source>
</evidence>
<dbReference type="EMBL" id="AP011177">
    <property type="protein sequence ID" value="BAJ01694.1"/>
    <property type="molecule type" value="Genomic_DNA"/>
</dbReference>
<evidence type="ECO:0000256" key="1">
    <source>
        <dbReference type="ARBA" id="ARBA00001424"/>
    </source>
</evidence>
<feature type="domain" description="Aminopeptidase P N-terminal" evidence="13">
    <location>
        <begin position="14"/>
        <end position="150"/>
    </location>
</feature>
<keyword evidence="5" id="KW-0645">Protease</keyword>
<evidence type="ECO:0000256" key="6">
    <source>
        <dbReference type="ARBA" id="ARBA00022723"/>
    </source>
</evidence>
<proteinExistence type="inferred from homology"/>
<dbReference type="Pfam" id="PF00557">
    <property type="entry name" value="Peptidase_M24"/>
    <property type="match status" value="1"/>
</dbReference>
<keyword evidence="7" id="KW-0378">Hydrolase</keyword>
<dbReference type="InterPro" id="IPR036005">
    <property type="entry name" value="Creatinase/aminopeptidase-like"/>
</dbReference>
<evidence type="ECO:0000256" key="2">
    <source>
        <dbReference type="ARBA" id="ARBA00001936"/>
    </source>
</evidence>
<evidence type="ECO:0000256" key="8">
    <source>
        <dbReference type="ARBA" id="ARBA00023049"/>
    </source>
</evidence>
<sequence length="452" mass="50451">MNSHKHTNEETNKMSCDLYQTRRKALYDQLPEGSFVILAGYSQKVRSKNIKYHFRQDNDFLYLTGFAEPDAVALLCSDKTKDSGFNYSLFCRPKDKAQEVSFGERAGIHGAITDFNADEAYDIAELEAVLLSQLASHQHIFICDELGRFSSRVMDWMNHQRNTASFDTIKQHLSVTPLAKVLHPMRVIKSPDEIAKIKAAVKASTDAHMTVMKACKPGINEAELAATFNFTIAKYGATDVAYPNIVASGNNACCLHYEENCCTVEDGQILLIDAGAELAHYASDITRSYPVNGTFTREQKAIYSLVLTALDSAIAQVKPGASWNRLHETCMEVMAKGLLELGLLSGNIDDIMKNETYKRFTVHKTGHWLGMDVHDVGPYHDEQAQWRKLEPGMTFTIEPGIYIPLSATDVPEGYRGMGIRIEDDILVTQTGHENLSVKVPRTIAEIENIMAK</sequence>
<comment type="cofactor">
    <cofactor evidence="2">
        <name>Mn(2+)</name>
        <dbReference type="ChEBI" id="CHEBI:29035"/>
    </cofactor>
</comment>
<dbReference type="KEGG" id="svo:SVI_1723"/>
<name>D4ZJ45_SHEVD</name>
<dbReference type="SMART" id="SM01011">
    <property type="entry name" value="AMP_N"/>
    <property type="match status" value="1"/>
</dbReference>
<dbReference type="InterPro" id="IPR000994">
    <property type="entry name" value="Pept_M24"/>
</dbReference>
<dbReference type="InterPro" id="IPR052433">
    <property type="entry name" value="X-Pro_dipept-like"/>
</dbReference>
<dbReference type="InterPro" id="IPR007865">
    <property type="entry name" value="Aminopep_P_N"/>
</dbReference>
<evidence type="ECO:0000256" key="11">
    <source>
        <dbReference type="ARBA" id="ARBA00075356"/>
    </source>
</evidence>
<dbReference type="PANTHER" id="PTHR43226:SF4">
    <property type="entry name" value="XAA-PRO AMINOPEPTIDASE 3"/>
    <property type="match status" value="1"/>
</dbReference>
<keyword evidence="15" id="KW-1185">Reference proteome</keyword>
<dbReference type="eggNOG" id="COG0006">
    <property type="taxonomic scope" value="Bacteria"/>
</dbReference>
<reference evidence="15" key="1">
    <citation type="journal article" date="2010" name="Mol. Biosyst.">
        <title>Complete genome sequence and comparative analysis of Shewanella violacea, a psychrophilic and piezophilic bacterium from deep sea floor sediments.</title>
        <authorList>
            <person name="Aono E."/>
            <person name="Baba T."/>
            <person name="Ara T."/>
            <person name="Nishi T."/>
            <person name="Nakamichi T."/>
            <person name="Inamoto E."/>
            <person name="Toyonaga H."/>
            <person name="Hasegawa M."/>
            <person name="Takai Y."/>
            <person name="Okumura Y."/>
            <person name="Baba M."/>
            <person name="Tomita M."/>
            <person name="Kato C."/>
            <person name="Oshima T."/>
            <person name="Nakasone K."/>
            <person name="Mori H."/>
        </authorList>
    </citation>
    <scope>NUCLEOTIDE SEQUENCE [LARGE SCALE GENOMIC DNA]</scope>
    <source>
        <strain evidence="15">JCM 10179 / CIP 106290 / LMG 19151 / DSS12</strain>
    </source>
</reference>
<evidence type="ECO:0000256" key="12">
    <source>
        <dbReference type="ARBA" id="ARBA00081411"/>
    </source>
</evidence>
<comment type="catalytic activity">
    <reaction evidence="1">
        <text>Release of any N-terminal amino acid, including proline, that is linked to proline, even from a dipeptide or tripeptide.</text>
        <dbReference type="EC" id="3.4.11.9"/>
    </reaction>
</comment>
<keyword evidence="9" id="KW-0464">Manganese</keyword>
<dbReference type="GO" id="GO:0006508">
    <property type="term" value="P:proteolysis"/>
    <property type="evidence" value="ECO:0007669"/>
    <property type="project" value="UniProtKB-KW"/>
</dbReference>
<accession>D4ZJ45</accession>
<evidence type="ECO:0000256" key="3">
    <source>
        <dbReference type="ARBA" id="ARBA00008766"/>
    </source>
</evidence>
<gene>
    <name evidence="14" type="primary">pepP</name>
    <name evidence="14" type="ordered locus">SVI_1723</name>
</gene>
<dbReference type="SUPFAM" id="SSF55920">
    <property type="entry name" value="Creatinase/aminopeptidase"/>
    <property type="match status" value="1"/>
</dbReference>
<dbReference type="EC" id="3.4.11.9" evidence="4"/>
<dbReference type="FunFam" id="3.90.230.10:FF:000002">
    <property type="entry name" value="Xaa-Pro aminopeptidase 3"/>
    <property type="match status" value="1"/>
</dbReference>
<evidence type="ECO:0000259" key="13">
    <source>
        <dbReference type="SMART" id="SM01011"/>
    </source>
</evidence>
<dbReference type="CDD" id="cd01087">
    <property type="entry name" value="Prolidase"/>
    <property type="match status" value="1"/>
</dbReference>
<dbReference type="GO" id="GO:0030145">
    <property type="term" value="F:manganese ion binding"/>
    <property type="evidence" value="ECO:0007669"/>
    <property type="project" value="InterPro"/>
</dbReference>
<organism evidence="14 15">
    <name type="scientific">Shewanella violacea (strain JCM 10179 / CIP 106290 / LMG 19151 / DSS12)</name>
    <dbReference type="NCBI Taxonomy" id="637905"/>
    <lineage>
        <taxon>Bacteria</taxon>
        <taxon>Pseudomonadati</taxon>
        <taxon>Pseudomonadota</taxon>
        <taxon>Gammaproteobacteria</taxon>
        <taxon>Alteromonadales</taxon>
        <taxon>Shewanellaceae</taxon>
        <taxon>Shewanella</taxon>
    </lineage>
</organism>
<comment type="similarity">
    <text evidence="3">Belongs to the peptidase M24B family.</text>
</comment>
<dbReference type="GO" id="GO:0070006">
    <property type="term" value="F:metalloaminopeptidase activity"/>
    <property type="evidence" value="ECO:0007669"/>
    <property type="project" value="InterPro"/>
</dbReference>
<dbReference type="InterPro" id="IPR029149">
    <property type="entry name" value="Creatin/AminoP/Spt16_N"/>
</dbReference>
<dbReference type="PANTHER" id="PTHR43226">
    <property type="entry name" value="XAA-PRO AMINOPEPTIDASE 3"/>
    <property type="match status" value="1"/>
</dbReference>
<dbReference type="HOGENOM" id="CLU_017266_1_0_6"/>
<dbReference type="Gene3D" id="3.90.230.10">
    <property type="entry name" value="Creatinase/methionine aminopeptidase superfamily"/>
    <property type="match status" value="1"/>
</dbReference>
<keyword evidence="6" id="KW-0479">Metal-binding</keyword>
<protein>
    <recommendedName>
        <fullName evidence="10">Xaa-Pro aminopeptidase</fullName>
        <ecNumber evidence="4">3.4.11.9</ecNumber>
    </recommendedName>
    <alternativeName>
        <fullName evidence="11">Aminopeptidase P II</fullName>
    </alternativeName>
    <alternativeName>
        <fullName evidence="12">X-Pro aminopeptidase</fullName>
    </alternativeName>
</protein>
<dbReference type="Pfam" id="PF05195">
    <property type="entry name" value="AMP_N"/>
    <property type="match status" value="1"/>
</dbReference>
<keyword evidence="8" id="KW-0482">Metalloprotease</keyword>
<evidence type="ECO:0000313" key="15">
    <source>
        <dbReference type="Proteomes" id="UP000002350"/>
    </source>
</evidence>
<evidence type="ECO:0000313" key="14">
    <source>
        <dbReference type="EMBL" id="BAJ01694.1"/>
    </source>
</evidence>
<evidence type="ECO:0000256" key="4">
    <source>
        <dbReference type="ARBA" id="ARBA00012574"/>
    </source>
</evidence>
<evidence type="ECO:0000256" key="7">
    <source>
        <dbReference type="ARBA" id="ARBA00022801"/>
    </source>
</evidence>
<dbReference type="Proteomes" id="UP000002350">
    <property type="component" value="Chromosome"/>
</dbReference>
<dbReference type="SUPFAM" id="SSF53092">
    <property type="entry name" value="Creatinase/prolidase N-terminal domain"/>
    <property type="match status" value="1"/>
</dbReference>
<keyword evidence="14" id="KW-0031">Aminopeptidase</keyword>
<evidence type="ECO:0000256" key="10">
    <source>
        <dbReference type="ARBA" id="ARBA00069363"/>
    </source>
</evidence>